<evidence type="ECO:0000256" key="25">
    <source>
        <dbReference type="SAM" id="Phobius"/>
    </source>
</evidence>
<dbReference type="InterPro" id="IPR017441">
    <property type="entry name" value="Protein_kinase_ATP_BS"/>
</dbReference>
<keyword evidence="19" id="KW-0325">Glycoprotein</keyword>
<dbReference type="GO" id="GO:0030168">
    <property type="term" value="P:platelet activation"/>
    <property type="evidence" value="ECO:0007669"/>
    <property type="project" value="TreeGrafter"/>
</dbReference>
<evidence type="ECO:0000256" key="4">
    <source>
        <dbReference type="ARBA" id="ARBA00011902"/>
    </source>
</evidence>
<dbReference type="Proteomes" id="UP000324091">
    <property type="component" value="Chromosome 3"/>
</dbReference>
<dbReference type="InterPro" id="IPR036116">
    <property type="entry name" value="FN3_sf"/>
</dbReference>
<feature type="transmembrane region" description="Helical" evidence="25">
    <location>
        <begin position="427"/>
        <end position="449"/>
    </location>
</feature>
<dbReference type="Gene3D" id="1.10.510.10">
    <property type="entry name" value="Transferase(Phosphotransferase) domain 1"/>
    <property type="match status" value="1"/>
</dbReference>
<dbReference type="GO" id="GO:0007169">
    <property type="term" value="P:cell surface receptor protein tyrosine kinase signaling pathway"/>
    <property type="evidence" value="ECO:0007669"/>
    <property type="project" value="TreeGrafter"/>
</dbReference>
<dbReference type="FunFam" id="3.40.50.300:FF:000069">
    <property type="entry name" value="Ras GTP-binding protein YPT1"/>
    <property type="match status" value="1"/>
</dbReference>
<dbReference type="SMART" id="SM01411">
    <property type="entry name" value="Ephrin_rec_like"/>
    <property type="match status" value="1"/>
</dbReference>
<dbReference type="SMART" id="SM00175">
    <property type="entry name" value="RAB"/>
    <property type="match status" value="1"/>
</dbReference>
<keyword evidence="18" id="KW-0675">Receptor</keyword>
<dbReference type="PROSITE" id="PS00107">
    <property type="entry name" value="PROTEIN_KINASE_ATP"/>
    <property type="match status" value="1"/>
</dbReference>
<keyword evidence="9" id="KW-0677">Repeat</keyword>
<dbReference type="GO" id="GO:0003924">
    <property type="term" value="F:GTPase activity"/>
    <property type="evidence" value="ECO:0007669"/>
    <property type="project" value="InterPro"/>
</dbReference>
<dbReference type="InterPro" id="IPR008979">
    <property type="entry name" value="Galactose-bd-like_sf"/>
</dbReference>
<dbReference type="GO" id="GO:0043066">
    <property type="term" value="P:negative regulation of apoptotic process"/>
    <property type="evidence" value="ECO:0007669"/>
    <property type="project" value="TreeGrafter"/>
</dbReference>
<keyword evidence="30" id="KW-1185">Reference proteome</keyword>
<dbReference type="GO" id="GO:0043235">
    <property type="term" value="C:receptor complex"/>
    <property type="evidence" value="ECO:0007669"/>
    <property type="project" value="TreeGrafter"/>
</dbReference>
<dbReference type="NCBIfam" id="TIGR00231">
    <property type="entry name" value="small_GTP"/>
    <property type="match status" value="1"/>
</dbReference>
<keyword evidence="17" id="KW-0829">Tyrosine-protein kinase</keyword>
<dbReference type="GO" id="GO:0005524">
    <property type="term" value="F:ATP binding"/>
    <property type="evidence" value="ECO:0007669"/>
    <property type="project" value="UniProtKB-UniRule"/>
</dbReference>
<evidence type="ECO:0000256" key="9">
    <source>
        <dbReference type="ARBA" id="ARBA00022737"/>
    </source>
</evidence>
<dbReference type="InterPro" id="IPR001245">
    <property type="entry name" value="Ser-Thr/Tyr_kinase_cat_dom"/>
</dbReference>
<evidence type="ECO:0000259" key="28">
    <source>
        <dbReference type="PROSITE" id="PS51550"/>
    </source>
</evidence>
<dbReference type="InterPro" id="IPR009030">
    <property type="entry name" value="Growth_fac_rcpt_cys_sf"/>
</dbReference>
<name>A0A5C6N9D7_9TELE</name>
<dbReference type="Pfam" id="PF25599">
    <property type="entry name" value="Ephrin_CRD"/>
    <property type="match status" value="1"/>
</dbReference>
<accession>A0A5C6N9D7</accession>
<dbReference type="SMART" id="SM00060">
    <property type="entry name" value="FN3"/>
    <property type="match status" value="1"/>
</dbReference>
<dbReference type="GO" id="GO:0001779">
    <property type="term" value="P:natural killer cell differentiation"/>
    <property type="evidence" value="ECO:0007669"/>
    <property type="project" value="TreeGrafter"/>
</dbReference>
<proteinExistence type="inferred from homology"/>
<dbReference type="Pfam" id="PF00071">
    <property type="entry name" value="Ras"/>
    <property type="match status" value="1"/>
</dbReference>
<evidence type="ECO:0000256" key="6">
    <source>
        <dbReference type="ARBA" id="ARBA00022553"/>
    </source>
</evidence>
<dbReference type="InterPro" id="IPR027417">
    <property type="entry name" value="P-loop_NTPase"/>
</dbReference>
<dbReference type="InterPro" id="IPR050122">
    <property type="entry name" value="RTK"/>
</dbReference>
<dbReference type="PROSITE" id="PS00109">
    <property type="entry name" value="PROTEIN_KINASE_TYR"/>
    <property type="match status" value="1"/>
</dbReference>
<dbReference type="GO" id="GO:0005525">
    <property type="term" value="F:GTP binding"/>
    <property type="evidence" value="ECO:0007669"/>
    <property type="project" value="UniProtKB-KW"/>
</dbReference>
<dbReference type="SUPFAM" id="SSF49265">
    <property type="entry name" value="Fibronectin type III"/>
    <property type="match status" value="1"/>
</dbReference>
<comment type="subcellular location">
    <subcellularLocation>
        <location evidence="1">Membrane</location>
        <topology evidence="1">Single-pass type I membrane protein</topology>
    </subcellularLocation>
</comment>
<keyword evidence="5" id="KW-0813">Transport</keyword>
<comment type="catalytic activity">
    <reaction evidence="22">
        <text>L-tyrosyl-[protein] + ATP = O-phospho-L-tyrosyl-[protein] + ADP + H(+)</text>
        <dbReference type="Rhea" id="RHEA:10596"/>
        <dbReference type="Rhea" id="RHEA-COMP:10136"/>
        <dbReference type="Rhea" id="RHEA-COMP:20101"/>
        <dbReference type="ChEBI" id="CHEBI:15378"/>
        <dbReference type="ChEBI" id="CHEBI:30616"/>
        <dbReference type="ChEBI" id="CHEBI:46858"/>
        <dbReference type="ChEBI" id="CHEBI:61978"/>
        <dbReference type="ChEBI" id="CHEBI:456216"/>
        <dbReference type="EC" id="2.7.10.1"/>
    </reaction>
</comment>
<dbReference type="Pfam" id="PF07714">
    <property type="entry name" value="PK_Tyr_Ser-Thr"/>
    <property type="match status" value="1"/>
</dbReference>
<dbReference type="InterPro" id="IPR011641">
    <property type="entry name" value="Tyr-kin_ephrin_A/B_rcpt-like"/>
</dbReference>
<evidence type="ECO:0000256" key="14">
    <source>
        <dbReference type="ARBA" id="ARBA00022989"/>
    </source>
</evidence>
<comment type="similarity">
    <text evidence="2">Belongs to the small GTPase superfamily. Rab family.</text>
</comment>
<evidence type="ECO:0000256" key="11">
    <source>
        <dbReference type="ARBA" id="ARBA00022777"/>
    </source>
</evidence>
<protein>
    <recommendedName>
        <fullName evidence="4">receptor protein-tyrosine kinase</fullName>
        <ecNumber evidence="4">2.7.10.1</ecNumber>
    </recommendedName>
</protein>
<evidence type="ECO:0000256" key="17">
    <source>
        <dbReference type="ARBA" id="ARBA00023137"/>
    </source>
</evidence>
<feature type="domain" description="Eph LBD" evidence="28">
    <location>
        <begin position="1"/>
        <end position="166"/>
    </location>
</feature>
<dbReference type="Gene3D" id="2.60.120.260">
    <property type="entry name" value="Galactose-binding domain-like"/>
    <property type="match status" value="1"/>
</dbReference>
<gene>
    <name evidence="29" type="ORF">D4764_03G0007230</name>
</gene>
<dbReference type="InterPro" id="IPR001806">
    <property type="entry name" value="Small_GTPase"/>
</dbReference>
<evidence type="ECO:0000256" key="16">
    <source>
        <dbReference type="ARBA" id="ARBA00023136"/>
    </source>
</evidence>
<evidence type="ECO:0000256" key="19">
    <source>
        <dbReference type="ARBA" id="ARBA00023180"/>
    </source>
</evidence>
<dbReference type="GO" id="GO:0016477">
    <property type="term" value="P:cell migration"/>
    <property type="evidence" value="ECO:0007669"/>
    <property type="project" value="TreeGrafter"/>
</dbReference>
<keyword evidence="8 25" id="KW-0812">Transmembrane</keyword>
<feature type="domain" description="Fibronectin type-III" evidence="27">
    <location>
        <begin position="283"/>
        <end position="390"/>
    </location>
</feature>
<evidence type="ECO:0000256" key="20">
    <source>
        <dbReference type="ARBA" id="ARBA00023288"/>
    </source>
</evidence>
<evidence type="ECO:0000256" key="13">
    <source>
        <dbReference type="ARBA" id="ARBA00022927"/>
    </source>
</evidence>
<dbReference type="PROSITE" id="PS51421">
    <property type="entry name" value="RAS"/>
    <property type="match status" value="1"/>
</dbReference>
<keyword evidence="6" id="KW-0597">Phosphoprotein</keyword>
<dbReference type="AlphaFoldDB" id="A0A5C6N9D7"/>
<evidence type="ECO:0000313" key="30">
    <source>
        <dbReference type="Proteomes" id="UP000324091"/>
    </source>
</evidence>
<evidence type="ECO:0000256" key="10">
    <source>
        <dbReference type="ARBA" id="ARBA00022741"/>
    </source>
</evidence>
<dbReference type="GO" id="GO:0015031">
    <property type="term" value="P:protein transport"/>
    <property type="evidence" value="ECO:0007669"/>
    <property type="project" value="UniProtKB-KW"/>
</dbReference>
<dbReference type="InterPro" id="IPR003961">
    <property type="entry name" value="FN3_dom"/>
</dbReference>
<dbReference type="PROSITE" id="PS50011">
    <property type="entry name" value="PROTEIN_KINASE_DOM"/>
    <property type="match status" value="1"/>
</dbReference>
<evidence type="ECO:0000256" key="3">
    <source>
        <dbReference type="ARBA" id="ARBA00008171"/>
    </source>
</evidence>
<sequence>MNDYLNTGILAGMGLLCRAAVETPLHTSLHGTATTRLVLQACKQSIFRTVLSQWMERKDAHNLLMDITFTQEEELDRKPRSLQVYLFNSDTPITGFWKSRPVVELNTTEPFPRSVAQIPAYLRTHTALDLGLVQDRGFQIAFSYSGTCVLVTSIRLYYRRCPDITDQLVSFNGTGAGSPLMAGFCVKGAIEISPPFRECSMDGSWGPLQGRCSCRPGHQVMGGTCQACHMGYYKPANDDGACRLCPANTRTREEGSEMCTCVQGFSRLPSDPTDLGCTKPPSAPVNLRTHWFNDSVLTLRWDPPHDWGGREEMNYRVQCEQEEEAGGQWGPCSDETVILPDPTGLNGTSVNISGLCPRSNFRLSVQAWNSISTLQGAPPSSTATVTIHKWKVLGPTTVIPKVSEGLNISEVADTGAPRHQSLSSAKVALVVLLVILLLLPVILTVALAVNRHKHSNSRDTCFGNRVLGSKSGHTHGVEGVAQLLEGFSDRLLISLKDVLVERNKLTLGKELGRGAFGLVYEGVYTPEETVAIKVAVKTTVGIHSHQDLHEFLSEAELMQNFDHENVVKLLGVTLQREQDSPLPVPLVILPYMKHGDLRRFLIDTRYGDVPMFVPHQSLLRFMIDIAAGMEYLSSRGFLHRDLAARNCMLGDDLRVCVADFGLSKKIYSSNYYRQHAVVRVPIKWMAMESLSESIYTTKSDVWSFGVTMWEIVSRGRTPYPGVQNSELLDLLQSGDRLKVPTDCDHRLYEVMRSCWDQDPVRRPSFSELLQTLKGLLAELPELEASQEASYMNQVLEVSAATAAIQHTPQPGGDRCENTYFPYPVTTPADAAEVELNHEYVNDYLFKLLLIGDSGVGKSCLLLRFADDTYTESYISTIGVDFKIRTIELDGKTIKLQIWDTAGQERFRTITSSYYRGAHGIIVVYDVTDQESYNNVKQWLQEIDRYASENVNKLLVGNKCDLTTKKVVDYTTAKEFADSLAIPFLETSAKNATNVEQAFMTMAAEIKKRMGPGATAGGDKPNLKIDSTPVRQSGGGCC</sequence>
<evidence type="ECO:0000256" key="24">
    <source>
        <dbReference type="SAM" id="MobiDB-lite"/>
    </source>
</evidence>
<dbReference type="Pfam" id="PF07699">
    <property type="entry name" value="Ephrin_rec_like"/>
    <property type="match status" value="1"/>
</dbReference>
<dbReference type="EC" id="2.7.10.1" evidence="4"/>
<feature type="domain" description="Protein kinase" evidence="26">
    <location>
        <begin position="505"/>
        <end position="776"/>
    </location>
</feature>
<evidence type="ECO:0000259" key="27">
    <source>
        <dbReference type="PROSITE" id="PS50853"/>
    </source>
</evidence>
<keyword evidence="14 25" id="KW-1133">Transmembrane helix</keyword>
<reference evidence="29 30" key="1">
    <citation type="submission" date="2019-04" db="EMBL/GenBank/DDBJ databases">
        <title>Chromosome genome assembly for Takifugu flavidus.</title>
        <authorList>
            <person name="Xiao S."/>
        </authorList>
    </citation>
    <scope>NUCLEOTIDE SEQUENCE [LARGE SCALE GENOMIC DNA]</scope>
    <source>
        <strain evidence="29">HTHZ2018</strain>
        <tissue evidence="29">Muscle</tissue>
    </source>
</reference>
<dbReference type="GO" id="GO:0006909">
    <property type="term" value="P:phagocytosis"/>
    <property type="evidence" value="ECO:0007669"/>
    <property type="project" value="TreeGrafter"/>
</dbReference>
<dbReference type="FunFam" id="2.10.50.10:FF:000001">
    <property type="entry name" value="Ephrin type-A receptor 5"/>
    <property type="match status" value="1"/>
</dbReference>
<keyword evidence="13" id="KW-0653">Protein transport</keyword>
<dbReference type="SMART" id="SM00177">
    <property type="entry name" value="ARF"/>
    <property type="match status" value="1"/>
</dbReference>
<evidence type="ECO:0000256" key="8">
    <source>
        <dbReference type="ARBA" id="ARBA00022692"/>
    </source>
</evidence>
<dbReference type="InterPro" id="IPR008266">
    <property type="entry name" value="Tyr_kinase_AS"/>
</dbReference>
<dbReference type="InterPro" id="IPR005225">
    <property type="entry name" value="Small_GTP-bd"/>
</dbReference>
<dbReference type="PRINTS" id="PR00109">
    <property type="entry name" value="TYRKINASE"/>
</dbReference>
<evidence type="ECO:0000259" key="26">
    <source>
        <dbReference type="PROSITE" id="PS50011"/>
    </source>
</evidence>
<dbReference type="Gene3D" id="2.60.40.10">
    <property type="entry name" value="Immunoglobulins"/>
    <property type="match status" value="1"/>
</dbReference>
<dbReference type="SMART" id="SM00173">
    <property type="entry name" value="RAS"/>
    <property type="match status" value="1"/>
</dbReference>
<keyword evidence="15" id="KW-0342">GTP-binding</keyword>
<dbReference type="CDD" id="cd00063">
    <property type="entry name" value="FN3"/>
    <property type="match status" value="1"/>
</dbReference>
<dbReference type="GO" id="GO:0004714">
    <property type="term" value="F:transmembrane receptor protein tyrosine kinase activity"/>
    <property type="evidence" value="ECO:0007669"/>
    <property type="project" value="UniProtKB-EC"/>
</dbReference>
<dbReference type="PROSITE" id="PS51417">
    <property type="entry name" value="ARF"/>
    <property type="match status" value="1"/>
</dbReference>
<dbReference type="InterPro" id="IPR020635">
    <property type="entry name" value="Tyr_kinase_cat_dom"/>
</dbReference>
<evidence type="ECO:0000256" key="2">
    <source>
        <dbReference type="ARBA" id="ARBA00006270"/>
    </source>
</evidence>
<dbReference type="GO" id="GO:0005886">
    <property type="term" value="C:plasma membrane"/>
    <property type="evidence" value="ECO:0007669"/>
    <property type="project" value="TreeGrafter"/>
</dbReference>
<evidence type="ECO:0000256" key="5">
    <source>
        <dbReference type="ARBA" id="ARBA00022448"/>
    </source>
</evidence>
<dbReference type="SMART" id="SM00174">
    <property type="entry name" value="RHO"/>
    <property type="match status" value="1"/>
</dbReference>
<dbReference type="SMART" id="SM00176">
    <property type="entry name" value="RAN"/>
    <property type="match status" value="1"/>
</dbReference>
<evidence type="ECO:0000256" key="12">
    <source>
        <dbReference type="ARBA" id="ARBA00022840"/>
    </source>
</evidence>
<dbReference type="GO" id="GO:0007399">
    <property type="term" value="P:nervous system development"/>
    <property type="evidence" value="ECO:0007669"/>
    <property type="project" value="TreeGrafter"/>
</dbReference>
<keyword evidence="12 23" id="KW-0067">ATP-binding</keyword>
<evidence type="ECO:0000256" key="23">
    <source>
        <dbReference type="PROSITE-ProRule" id="PRU10141"/>
    </source>
</evidence>
<comment type="caution">
    <text evidence="29">The sequence shown here is derived from an EMBL/GenBank/DDBJ whole genome shotgun (WGS) entry which is preliminary data.</text>
</comment>
<dbReference type="PRINTS" id="PR00449">
    <property type="entry name" value="RASTRNSFRMNG"/>
</dbReference>
<evidence type="ECO:0000256" key="21">
    <source>
        <dbReference type="ARBA" id="ARBA00023289"/>
    </source>
</evidence>
<dbReference type="GO" id="GO:0051897">
    <property type="term" value="P:positive regulation of phosphatidylinositol 3-kinase/protein kinase B signal transduction"/>
    <property type="evidence" value="ECO:0007669"/>
    <property type="project" value="TreeGrafter"/>
</dbReference>
<feature type="binding site" evidence="23">
    <location>
        <position position="537"/>
    </location>
    <ligand>
        <name>ATP</name>
        <dbReference type="ChEBI" id="CHEBI:30616"/>
    </ligand>
</feature>
<evidence type="ECO:0000256" key="1">
    <source>
        <dbReference type="ARBA" id="ARBA00004479"/>
    </source>
</evidence>
<dbReference type="PROSITE" id="PS51419">
    <property type="entry name" value="RAB"/>
    <property type="match status" value="1"/>
</dbReference>
<keyword evidence="21" id="KW-0636">Prenylation</keyword>
<dbReference type="PANTHER" id="PTHR24416:SF323">
    <property type="entry name" value="TYROSINE-PROTEIN KINASE RECEPTOR UFO"/>
    <property type="match status" value="1"/>
</dbReference>
<dbReference type="InterPro" id="IPR057289">
    <property type="entry name" value="Rab1/Ypt1"/>
</dbReference>
<evidence type="ECO:0000313" key="29">
    <source>
        <dbReference type="EMBL" id="TWW63715.1"/>
    </source>
</evidence>
<dbReference type="Gene3D" id="2.10.50.10">
    <property type="entry name" value="Tumor Necrosis Factor Receptor, subunit A, domain 2"/>
    <property type="match status" value="1"/>
</dbReference>
<dbReference type="InterPro" id="IPR013783">
    <property type="entry name" value="Ig-like_fold"/>
</dbReference>
<dbReference type="CDD" id="cd01869">
    <property type="entry name" value="Rab1_Ypt1"/>
    <property type="match status" value="1"/>
</dbReference>
<dbReference type="SUPFAM" id="SSF49785">
    <property type="entry name" value="Galactose-binding domain-like"/>
    <property type="match status" value="1"/>
</dbReference>
<keyword evidence="20" id="KW-0449">Lipoprotein</keyword>
<evidence type="ECO:0000256" key="7">
    <source>
        <dbReference type="ARBA" id="ARBA00022679"/>
    </source>
</evidence>
<dbReference type="Pfam" id="PF00041">
    <property type="entry name" value="fn3"/>
    <property type="match status" value="1"/>
</dbReference>
<evidence type="ECO:0000256" key="22">
    <source>
        <dbReference type="ARBA" id="ARBA00051243"/>
    </source>
</evidence>
<evidence type="ECO:0000256" key="15">
    <source>
        <dbReference type="ARBA" id="ARBA00023134"/>
    </source>
</evidence>
<dbReference type="InterPro" id="IPR000719">
    <property type="entry name" value="Prot_kinase_dom"/>
</dbReference>
<keyword evidence="10 23" id="KW-0547">Nucleotide-binding</keyword>
<dbReference type="EMBL" id="RHFK02000016">
    <property type="protein sequence ID" value="TWW63715.1"/>
    <property type="molecule type" value="Genomic_DNA"/>
</dbReference>
<dbReference type="PROSITE" id="PS51550">
    <property type="entry name" value="EPH_LBD"/>
    <property type="match status" value="1"/>
</dbReference>
<dbReference type="SMART" id="SM00219">
    <property type="entry name" value="TyrKc"/>
    <property type="match status" value="1"/>
</dbReference>
<dbReference type="PANTHER" id="PTHR24416">
    <property type="entry name" value="TYROSINE-PROTEIN KINASE RECEPTOR"/>
    <property type="match status" value="1"/>
</dbReference>
<dbReference type="SUPFAM" id="SSF56112">
    <property type="entry name" value="Protein kinase-like (PK-like)"/>
    <property type="match status" value="1"/>
</dbReference>
<organism evidence="29 30">
    <name type="scientific">Takifugu flavidus</name>
    <name type="common">sansaifugu</name>
    <dbReference type="NCBI Taxonomy" id="433684"/>
    <lineage>
        <taxon>Eukaryota</taxon>
        <taxon>Metazoa</taxon>
        <taxon>Chordata</taxon>
        <taxon>Craniata</taxon>
        <taxon>Vertebrata</taxon>
        <taxon>Euteleostomi</taxon>
        <taxon>Actinopterygii</taxon>
        <taxon>Neopterygii</taxon>
        <taxon>Teleostei</taxon>
        <taxon>Neoteleostei</taxon>
        <taxon>Acanthomorphata</taxon>
        <taxon>Eupercaria</taxon>
        <taxon>Tetraodontiformes</taxon>
        <taxon>Tetradontoidea</taxon>
        <taxon>Tetraodontidae</taxon>
        <taxon>Takifugu</taxon>
    </lineage>
</organism>
<dbReference type="Gene3D" id="3.30.200.20">
    <property type="entry name" value="Phosphorylase Kinase, domain 1"/>
    <property type="match status" value="1"/>
</dbReference>
<keyword evidence="7" id="KW-0808">Transferase</keyword>
<dbReference type="FunFam" id="1.10.510.10:FF:000089">
    <property type="entry name" value="Tyrosine-protein kinase receptor TYRO3"/>
    <property type="match status" value="1"/>
</dbReference>
<dbReference type="PROSITE" id="PS50853">
    <property type="entry name" value="FN3"/>
    <property type="match status" value="1"/>
</dbReference>
<dbReference type="InterPro" id="IPR011009">
    <property type="entry name" value="Kinase-like_dom_sf"/>
</dbReference>
<dbReference type="Gene3D" id="2.60.40.1770">
    <property type="entry name" value="ephrin a2 ectodomain"/>
    <property type="match status" value="1"/>
</dbReference>
<dbReference type="SUPFAM" id="SSF57184">
    <property type="entry name" value="Growth factor receptor domain"/>
    <property type="match status" value="1"/>
</dbReference>
<dbReference type="InterPro" id="IPR001090">
    <property type="entry name" value="Ephrin_rcpt_lig-bd_dom"/>
</dbReference>
<dbReference type="SUPFAM" id="SSF52540">
    <property type="entry name" value="P-loop containing nucleoside triphosphate hydrolases"/>
    <property type="match status" value="1"/>
</dbReference>
<dbReference type="PROSITE" id="PS51420">
    <property type="entry name" value="RHO"/>
    <property type="match status" value="1"/>
</dbReference>
<feature type="region of interest" description="Disordered" evidence="24">
    <location>
        <begin position="1012"/>
        <end position="1037"/>
    </location>
</feature>
<evidence type="ECO:0000256" key="18">
    <source>
        <dbReference type="ARBA" id="ARBA00023170"/>
    </source>
</evidence>
<comment type="similarity">
    <text evidence="3">Belongs to the protein kinase superfamily. TKL Ser/Thr protein kinase family. ROCO subfamily.</text>
</comment>
<keyword evidence="11" id="KW-0418">Kinase</keyword>
<dbReference type="Gene3D" id="3.40.50.300">
    <property type="entry name" value="P-loop containing nucleotide triphosphate hydrolases"/>
    <property type="match status" value="1"/>
</dbReference>
<keyword evidence="16 25" id="KW-0472">Membrane</keyword>